<dbReference type="EMBL" id="LVLJ01001460">
    <property type="protein sequence ID" value="OAE29427.1"/>
    <property type="molecule type" value="Genomic_DNA"/>
</dbReference>
<dbReference type="AlphaFoldDB" id="A0A176W8M8"/>
<evidence type="ECO:0000313" key="2">
    <source>
        <dbReference type="EMBL" id="OAE29427.1"/>
    </source>
</evidence>
<reference evidence="2" key="1">
    <citation type="submission" date="2016-03" db="EMBL/GenBank/DDBJ databases">
        <title>Mechanisms controlling the formation of the plant cell surface in tip-growing cells are functionally conserved among land plants.</title>
        <authorList>
            <person name="Honkanen S."/>
            <person name="Jones V.A."/>
            <person name="Morieri G."/>
            <person name="Champion C."/>
            <person name="Hetherington A.J."/>
            <person name="Kelly S."/>
            <person name="Saint-Marcoux D."/>
            <person name="Proust H."/>
            <person name="Prescott H."/>
            <person name="Dolan L."/>
        </authorList>
    </citation>
    <scope>NUCLEOTIDE SEQUENCE [LARGE SCALE GENOMIC DNA]</scope>
    <source>
        <tissue evidence="2">Whole gametophyte</tissue>
    </source>
</reference>
<accession>A0A176W8M8</accession>
<feature type="region of interest" description="Disordered" evidence="1">
    <location>
        <begin position="353"/>
        <end position="383"/>
    </location>
</feature>
<organism evidence="2 3">
    <name type="scientific">Marchantia polymorpha subsp. ruderalis</name>
    <dbReference type="NCBI Taxonomy" id="1480154"/>
    <lineage>
        <taxon>Eukaryota</taxon>
        <taxon>Viridiplantae</taxon>
        <taxon>Streptophyta</taxon>
        <taxon>Embryophyta</taxon>
        <taxon>Marchantiophyta</taxon>
        <taxon>Marchantiopsida</taxon>
        <taxon>Marchantiidae</taxon>
        <taxon>Marchantiales</taxon>
        <taxon>Marchantiaceae</taxon>
        <taxon>Marchantia</taxon>
    </lineage>
</organism>
<feature type="compositionally biased region" description="Acidic residues" evidence="1">
    <location>
        <begin position="142"/>
        <end position="152"/>
    </location>
</feature>
<evidence type="ECO:0000313" key="3">
    <source>
        <dbReference type="Proteomes" id="UP000077202"/>
    </source>
</evidence>
<dbReference type="Proteomes" id="UP000077202">
    <property type="component" value="Unassembled WGS sequence"/>
</dbReference>
<feature type="compositionally biased region" description="Basic and acidic residues" evidence="1">
    <location>
        <begin position="109"/>
        <end position="118"/>
    </location>
</feature>
<proteinExistence type="predicted"/>
<feature type="compositionally biased region" description="Low complexity" evidence="1">
    <location>
        <begin position="131"/>
        <end position="141"/>
    </location>
</feature>
<name>A0A176W8M8_MARPO</name>
<feature type="compositionally biased region" description="Pro residues" evidence="1">
    <location>
        <begin position="1"/>
        <end position="17"/>
    </location>
</feature>
<protein>
    <submittedName>
        <fullName evidence="2">Uncharacterized protein</fullName>
    </submittedName>
</protein>
<feature type="region of interest" description="Disordered" evidence="1">
    <location>
        <begin position="109"/>
        <end position="165"/>
    </location>
</feature>
<comment type="caution">
    <text evidence="2">The sequence shown here is derived from an EMBL/GenBank/DDBJ whole genome shotgun (WGS) entry which is preliminary data.</text>
</comment>
<feature type="compositionally biased region" description="Basic and acidic residues" evidence="1">
    <location>
        <begin position="364"/>
        <end position="377"/>
    </location>
</feature>
<gene>
    <name evidence="2" type="ORF">AXG93_4548s1040</name>
</gene>
<evidence type="ECO:0000256" key="1">
    <source>
        <dbReference type="SAM" id="MobiDB-lite"/>
    </source>
</evidence>
<sequence length="411" mass="46140">MRPPMANPHGNPHPPPFTKHSYPKFKGWGDDDDADSNIKLFESVSITNKEYNDADRMRSFLVSYARGLEAGLTMKVPLLLRSKSDDIEEVIALTGPFKISMLNRRRKDRGFGDCERKSKSSQHKRRAATPSSSKFLSLSESNEAEDSSSFEDENPRKKSNGLKKGRHMTMPEKRFFVYKWALAWVTGGYYVKNAEDTAYAVQEGSPMTPIQRAHNPRYAPKKVATTVPQRRMMPPGATVRALPNAWLTVERWGITPLIALTYIWDMYQCANTAAECNQPRSPRAQVGFVTPPAKDDVQVNEVELSLVPKDEDNSWPDENTMGIVREETGKEMEGRRRKQIVGELCPIFAESSVAKSDAAASTTDEEKREKPTLRAVEEGPSEEQAEVLMEVAVETLEERTATISLSLPPSE</sequence>
<feature type="region of interest" description="Disordered" evidence="1">
    <location>
        <begin position="1"/>
        <end position="25"/>
    </location>
</feature>
<keyword evidence="3" id="KW-1185">Reference proteome</keyword>